<proteinExistence type="predicted"/>
<dbReference type="PROSITE" id="PS51257">
    <property type="entry name" value="PROKAR_LIPOPROTEIN"/>
    <property type="match status" value="1"/>
</dbReference>
<accession>A0ABC7ZT50</accession>
<reference evidence="1 2" key="1">
    <citation type="journal article" date="2014" name="Genome Announc.">
        <title>Complete Genome Sequences of Two Escherichia coli O145:H28 Outbreak Strains of Food Origin.</title>
        <authorList>
            <person name="Cooper K.K."/>
            <person name="Mandrell R.E."/>
            <person name="Louie J.W."/>
            <person name="Korlach J."/>
            <person name="Clark T.A."/>
            <person name="Parker C.T."/>
            <person name="Huynh S."/>
            <person name="Chain P.S."/>
            <person name="Ahmed S."/>
            <person name="Carter M.Q."/>
        </authorList>
    </citation>
    <scope>NUCLEOTIDE SEQUENCE [LARGE SCALE GENOMIC DNA]</scope>
    <source>
        <strain evidence="1 2">RM12581</strain>
    </source>
</reference>
<name>A0ABC7ZT50_ECOLR</name>
<evidence type="ECO:0000313" key="1">
    <source>
        <dbReference type="EMBL" id="AHY71097.1"/>
    </source>
</evidence>
<gene>
    <name evidence="1" type="ORF">ECRM12581_12835</name>
</gene>
<sequence length="44" mass="4760">MRIKTTPAVTFTSSGMVSCRASLVFSRLSASKTLVESRESPILL</sequence>
<evidence type="ECO:0000313" key="2">
    <source>
        <dbReference type="Proteomes" id="UP000025231"/>
    </source>
</evidence>
<dbReference type="AlphaFoldDB" id="A0ABC7ZT50"/>
<dbReference type="Proteomes" id="UP000025231">
    <property type="component" value="Chromosome"/>
</dbReference>
<dbReference type="EMBL" id="CP007136">
    <property type="protein sequence ID" value="AHY71097.1"/>
    <property type="molecule type" value="Genomic_DNA"/>
</dbReference>
<dbReference type="RefSeq" id="WP_255071351.1">
    <property type="nucleotide sequence ID" value="NZ_CP007136.1"/>
</dbReference>
<protein>
    <submittedName>
        <fullName evidence="1">Uncharacterized protein</fullName>
    </submittedName>
</protein>
<organism evidence="1 2">
    <name type="scientific">Escherichia coli O145:H28 (strain RM12581)</name>
    <dbReference type="NCBI Taxonomy" id="1248823"/>
    <lineage>
        <taxon>Bacteria</taxon>
        <taxon>Pseudomonadati</taxon>
        <taxon>Pseudomonadota</taxon>
        <taxon>Gammaproteobacteria</taxon>
        <taxon>Enterobacterales</taxon>
        <taxon>Enterobacteriaceae</taxon>
        <taxon>Escherichia</taxon>
    </lineage>
</organism>